<keyword evidence="3" id="KW-1185">Reference proteome</keyword>
<protein>
    <submittedName>
        <fullName evidence="2">Uncharacterized protein</fullName>
    </submittedName>
</protein>
<proteinExistence type="predicted"/>
<evidence type="ECO:0000313" key="3">
    <source>
        <dbReference type="Proteomes" id="UP000075809"/>
    </source>
</evidence>
<dbReference type="AlphaFoldDB" id="A0A151X8I4"/>
<evidence type="ECO:0000313" key="2">
    <source>
        <dbReference type="EMBL" id="KYQ56630.1"/>
    </source>
</evidence>
<gene>
    <name evidence="2" type="ORF">ALC60_04435</name>
</gene>
<evidence type="ECO:0000256" key="1">
    <source>
        <dbReference type="SAM" id="MobiDB-lite"/>
    </source>
</evidence>
<feature type="compositionally biased region" description="Basic and acidic residues" evidence="1">
    <location>
        <begin position="54"/>
        <end position="64"/>
    </location>
</feature>
<name>A0A151X8I4_9HYME</name>
<reference evidence="2 3" key="1">
    <citation type="submission" date="2015-09" db="EMBL/GenBank/DDBJ databases">
        <title>Trachymyrmex zeteki WGS genome.</title>
        <authorList>
            <person name="Nygaard S."/>
            <person name="Hu H."/>
            <person name="Boomsma J."/>
            <person name="Zhang G."/>
        </authorList>
    </citation>
    <scope>NUCLEOTIDE SEQUENCE [LARGE SCALE GENOMIC DNA]</scope>
    <source>
        <strain evidence="2">Tzet28-1</strain>
        <tissue evidence="2">Whole body</tissue>
    </source>
</reference>
<organism evidence="2 3">
    <name type="scientific">Mycetomoellerius zeteki</name>
    <dbReference type="NCBI Taxonomy" id="64791"/>
    <lineage>
        <taxon>Eukaryota</taxon>
        <taxon>Metazoa</taxon>
        <taxon>Ecdysozoa</taxon>
        <taxon>Arthropoda</taxon>
        <taxon>Hexapoda</taxon>
        <taxon>Insecta</taxon>
        <taxon>Pterygota</taxon>
        <taxon>Neoptera</taxon>
        <taxon>Endopterygota</taxon>
        <taxon>Hymenoptera</taxon>
        <taxon>Apocrita</taxon>
        <taxon>Aculeata</taxon>
        <taxon>Formicoidea</taxon>
        <taxon>Formicidae</taxon>
        <taxon>Myrmicinae</taxon>
        <taxon>Mycetomoellerius</taxon>
    </lineage>
</organism>
<accession>A0A151X8I4</accession>
<dbReference type="Proteomes" id="UP000075809">
    <property type="component" value="Unassembled WGS sequence"/>
</dbReference>
<feature type="region of interest" description="Disordered" evidence="1">
    <location>
        <begin position="31"/>
        <end position="65"/>
    </location>
</feature>
<sequence>MENIVHIVRNIPKEDVMDIVDEVFEDANFEDIMDDDDDNVSALSDDSGCNSDQSEDRSDEDTKNKIIYPEEVMALNELTKQWTTYFYHTTGGLSVLCTSCMVRLTDTEHMYIHHA</sequence>
<dbReference type="EMBL" id="KQ982417">
    <property type="protein sequence ID" value="KYQ56630.1"/>
    <property type="molecule type" value="Genomic_DNA"/>
</dbReference>